<protein>
    <recommendedName>
        <fullName evidence="12">Fucosyltransferase</fullName>
        <ecNumber evidence="12">2.4.1.-</ecNumber>
    </recommendedName>
</protein>
<reference evidence="16 17" key="1">
    <citation type="submission" date="2022-05" db="EMBL/GenBank/DDBJ databases">
        <authorList>
            <consortium name="Genoscope - CEA"/>
            <person name="William W."/>
        </authorList>
    </citation>
    <scope>NUCLEOTIDE SEQUENCE [LARGE SCALE GENOMIC DNA]</scope>
</reference>
<keyword evidence="4 12" id="KW-0328">Glycosyltransferase</keyword>
<keyword evidence="10 12" id="KW-0472">Membrane</keyword>
<dbReference type="Gene3D" id="3.40.50.11660">
    <property type="entry name" value="Glycosyl transferase family 10, C-terminal domain"/>
    <property type="match status" value="1"/>
</dbReference>
<gene>
    <name evidence="16" type="ORF">PEVE_00013374</name>
</gene>
<dbReference type="Gene3D" id="3.40.50.880">
    <property type="match status" value="1"/>
</dbReference>
<dbReference type="InterPro" id="IPR055270">
    <property type="entry name" value="Glyco_tran_10_C"/>
</dbReference>
<dbReference type="EC" id="2.4.1.-" evidence="12"/>
<evidence type="ECO:0000256" key="9">
    <source>
        <dbReference type="ARBA" id="ARBA00023034"/>
    </source>
</evidence>
<dbReference type="CDD" id="cd03141">
    <property type="entry name" value="GATase1_Hsp31_like"/>
    <property type="match status" value="1"/>
</dbReference>
<feature type="domain" description="Fucosyltransferase N-terminal" evidence="15">
    <location>
        <begin position="65"/>
        <end position="180"/>
    </location>
</feature>
<dbReference type="InterPro" id="IPR001503">
    <property type="entry name" value="Glyco_trans_10"/>
</dbReference>
<keyword evidence="7" id="KW-0735">Signal-anchor</keyword>
<dbReference type="InterPro" id="IPR038577">
    <property type="entry name" value="GT10-like_C_sf"/>
</dbReference>
<name>A0ABN8LDY4_9CNID</name>
<evidence type="ECO:0000256" key="5">
    <source>
        <dbReference type="ARBA" id="ARBA00022679"/>
    </source>
</evidence>
<evidence type="ECO:0000256" key="7">
    <source>
        <dbReference type="ARBA" id="ARBA00022968"/>
    </source>
</evidence>
<dbReference type="PANTHER" id="PTHR48438:SF1">
    <property type="entry name" value="ALPHA-(1,3)-FUCOSYLTRANSFERASE C-RELATED"/>
    <property type="match status" value="1"/>
</dbReference>
<comment type="caution">
    <text evidence="16">The sequence shown here is derived from an EMBL/GenBank/DDBJ whole genome shotgun (WGS) entry which is preliminary data.</text>
</comment>
<comment type="pathway">
    <text evidence="2">Protein modification; protein glycosylation.</text>
</comment>
<dbReference type="EMBL" id="CALNXI010000002">
    <property type="protein sequence ID" value="CAH3013675.1"/>
    <property type="molecule type" value="Genomic_DNA"/>
</dbReference>
<evidence type="ECO:0000256" key="2">
    <source>
        <dbReference type="ARBA" id="ARBA00004922"/>
    </source>
</evidence>
<sequence>MFWKNSSSIWIIVCVCLMMILLLFPISHHLTARFTLRAGRPNNKTYRQQQTEQTIPTAKVYHRPRVVLIYTGFFGSYPWQGLEDNQKFTHFKGKSCAVQNCVVSYKKEDFNSSDVVIFHARNMPSVNSLRELHNKRSPNQAWVFYIIESPAHTPDTRQYAGLFNWTMTYRRDSDIYHPYGFYTSLEVDDKRPQASKDYSLGKDKLVVWTVSNCGGKRFSYVNKLKQFIKVDIFGGCGSNGCSSRGGFSTEDCTKLLQSYKFQLAFENTECLDYVTEKYWGSPLENGIVPIVMGGADYKKIAIPGSFINVLDFPSVKALADYLLYLDKNNTAYNEYFSWKTEYKQGGCLHGNDLSRHYHWTCDLCALANNASVKSKVYEHLDHFWSGAQCNMYSDQFDKIISQNEDIAVKLNYDSLIKRLPSSVEYLHEGRKTSASWRIFHAKKKFFKELYLHLAFSKAFTQDSKMVAVLMILTSHEDMGNTGKKTGWYLPELAHPYHDPGSLEAFKNDKICQEFLADKEAMNLVDNTNAITSIKAADYDVVFCVGGHGPMFDLPNNDDVNKAIAAIYEKGGIAAAVCHGPAGIVNTKLSNGDYLIKGKKVTCFTNAEEEAVKLVEEMPFLLETKLKENGAQFEKAPNMFEACVCASDRVVTGQNPASATPMAEKIVELLKQK</sequence>
<evidence type="ECO:0000313" key="17">
    <source>
        <dbReference type="Proteomes" id="UP001159427"/>
    </source>
</evidence>
<comment type="subcellular location">
    <subcellularLocation>
        <location evidence="1">Golgi apparatus membrane</location>
        <topology evidence="1">Single-pass type II membrane protein</topology>
    </subcellularLocation>
    <subcellularLocation>
        <location evidence="12">Golgi apparatus</location>
        <location evidence="12">Golgi stack membrane</location>
        <topology evidence="12">Single-pass type II membrane protein</topology>
    </subcellularLocation>
</comment>
<evidence type="ECO:0000256" key="1">
    <source>
        <dbReference type="ARBA" id="ARBA00004323"/>
    </source>
</evidence>
<dbReference type="Proteomes" id="UP001159427">
    <property type="component" value="Unassembled WGS sequence"/>
</dbReference>
<evidence type="ECO:0000256" key="12">
    <source>
        <dbReference type="RuleBase" id="RU003832"/>
    </source>
</evidence>
<comment type="similarity">
    <text evidence="3 12">Belongs to the glycosyltransferase 10 family.</text>
</comment>
<dbReference type="Pfam" id="PF00852">
    <property type="entry name" value="Glyco_transf_10"/>
    <property type="match status" value="1"/>
</dbReference>
<proteinExistence type="inferred from homology"/>
<dbReference type="PANTHER" id="PTHR48438">
    <property type="entry name" value="ALPHA-(1,3)-FUCOSYLTRANSFERASE C-RELATED"/>
    <property type="match status" value="1"/>
</dbReference>
<evidence type="ECO:0000313" key="16">
    <source>
        <dbReference type="EMBL" id="CAH3013675.1"/>
    </source>
</evidence>
<dbReference type="Pfam" id="PF17039">
    <property type="entry name" value="Glyco_tran_10_N"/>
    <property type="match status" value="1"/>
</dbReference>
<organism evidence="16 17">
    <name type="scientific">Porites evermanni</name>
    <dbReference type="NCBI Taxonomy" id="104178"/>
    <lineage>
        <taxon>Eukaryota</taxon>
        <taxon>Metazoa</taxon>
        <taxon>Cnidaria</taxon>
        <taxon>Anthozoa</taxon>
        <taxon>Hexacorallia</taxon>
        <taxon>Scleractinia</taxon>
        <taxon>Fungiina</taxon>
        <taxon>Poritidae</taxon>
        <taxon>Porites</taxon>
    </lineage>
</organism>
<dbReference type="Pfam" id="PF01965">
    <property type="entry name" value="DJ-1_PfpI"/>
    <property type="match status" value="1"/>
</dbReference>
<evidence type="ECO:0000259" key="13">
    <source>
        <dbReference type="Pfam" id="PF00852"/>
    </source>
</evidence>
<dbReference type="SUPFAM" id="SSF53756">
    <property type="entry name" value="UDP-Glycosyltransferase/glycogen phosphorylase"/>
    <property type="match status" value="1"/>
</dbReference>
<feature type="domain" description="Fucosyltransferase C-terminal" evidence="13">
    <location>
        <begin position="201"/>
        <end position="382"/>
    </location>
</feature>
<keyword evidence="11" id="KW-0325">Glycoprotein</keyword>
<evidence type="ECO:0000256" key="10">
    <source>
        <dbReference type="ARBA" id="ARBA00023136"/>
    </source>
</evidence>
<dbReference type="InterPro" id="IPR029062">
    <property type="entry name" value="Class_I_gatase-like"/>
</dbReference>
<keyword evidence="9 12" id="KW-0333">Golgi apparatus</keyword>
<keyword evidence="8 12" id="KW-1133">Transmembrane helix</keyword>
<dbReference type="SUPFAM" id="SSF52317">
    <property type="entry name" value="Class I glutamine amidotransferase-like"/>
    <property type="match status" value="1"/>
</dbReference>
<evidence type="ECO:0000256" key="11">
    <source>
        <dbReference type="ARBA" id="ARBA00023180"/>
    </source>
</evidence>
<evidence type="ECO:0000256" key="8">
    <source>
        <dbReference type="ARBA" id="ARBA00022989"/>
    </source>
</evidence>
<evidence type="ECO:0000256" key="3">
    <source>
        <dbReference type="ARBA" id="ARBA00008919"/>
    </source>
</evidence>
<dbReference type="InterPro" id="IPR002818">
    <property type="entry name" value="DJ-1/PfpI"/>
</dbReference>
<feature type="domain" description="DJ-1/PfpI" evidence="14">
    <location>
        <begin position="528"/>
        <end position="667"/>
    </location>
</feature>
<evidence type="ECO:0000259" key="15">
    <source>
        <dbReference type="Pfam" id="PF17039"/>
    </source>
</evidence>
<evidence type="ECO:0000259" key="14">
    <source>
        <dbReference type="Pfam" id="PF01965"/>
    </source>
</evidence>
<keyword evidence="6 12" id="KW-0812">Transmembrane</keyword>
<dbReference type="InterPro" id="IPR031481">
    <property type="entry name" value="Glyco_tran_10_N"/>
</dbReference>
<keyword evidence="5 12" id="KW-0808">Transferase</keyword>
<accession>A0ABN8LDY4</accession>
<feature type="transmembrane region" description="Helical" evidence="12">
    <location>
        <begin position="7"/>
        <end position="26"/>
    </location>
</feature>
<evidence type="ECO:0000256" key="6">
    <source>
        <dbReference type="ARBA" id="ARBA00022692"/>
    </source>
</evidence>
<evidence type="ECO:0000256" key="4">
    <source>
        <dbReference type="ARBA" id="ARBA00022676"/>
    </source>
</evidence>
<keyword evidence="17" id="KW-1185">Reference proteome</keyword>